<accession>A0A2G8RTF1</accession>
<keyword evidence="2" id="KW-1185">Reference proteome</keyword>
<protein>
    <submittedName>
        <fullName evidence="1">Uncharacterized protein</fullName>
    </submittedName>
</protein>
<evidence type="ECO:0000313" key="2">
    <source>
        <dbReference type="Proteomes" id="UP000230002"/>
    </source>
</evidence>
<dbReference type="EMBL" id="AYKW01000056">
    <property type="protein sequence ID" value="PIL24786.1"/>
    <property type="molecule type" value="Genomic_DNA"/>
</dbReference>
<dbReference type="OrthoDB" id="2797179at2759"/>
<reference evidence="1 2" key="1">
    <citation type="journal article" date="2015" name="Sci. Rep.">
        <title>Chromosome-level genome map provides insights into diverse defense mechanisms in the medicinal fungus Ganoderma sinense.</title>
        <authorList>
            <person name="Zhu Y."/>
            <person name="Xu J."/>
            <person name="Sun C."/>
            <person name="Zhou S."/>
            <person name="Xu H."/>
            <person name="Nelson D.R."/>
            <person name="Qian J."/>
            <person name="Song J."/>
            <person name="Luo H."/>
            <person name="Xiang L."/>
            <person name="Li Y."/>
            <person name="Xu Z."/>
            <person name="Ji A."/>
            <person name="Wang L."/>
            <person name="Lu S."/>
            <person name="Hayward A."/>
            <person name="Sun W."/>
            <person name="Li X."/>
            <person name="Schwartz D.C."/>
            <person name="Wang Y."/>
            <person name="Chen S."/>
        </authorList>
    </citation>
    <scope>NUCLEOTIDE SEQUENCE [LARGE SCALE GENOMIC DNA]</scope>
    <source>
        <strain evidence="1 2">ZZ0214-1</strain>
    </source>
</reference>
<dbReference type="AlphaFoldDB" id="A0A2G8RTF1"/>
<evidence type="ECO:0000313" key="1">
    <source>
        <dbReference type="EMBL" id="PIL24786.1"/>
    </source>
</evidence>
<comment type="caution">
    <text evidence="1">The sequence shown here is derived from an EMBL/GenBank/DDBJ whole genome shotgun (WGS) entry which is preliminary data.</text>
</comment>
<dbReference type="Proteomes" id="UP000230002">
    <property type="component" value="Unassembled WGS sequence"/>
</dbReference>
<proteinExistence type="predicted"/>
<organism evidence="1 2">
    <name type="scientific">Ganoderma sinense ZZ0214-1</name>
    <dbReference type="NCBI Taxonomy" id="1077348"/>
    <lineage>
        <taxon>Eukaryota</taxon>
        <taxon>Fungi</taxon>
        <taxon>Dikarya</taxon>
        <taxon>Basidiomycota</taxon>
        <taxon>Agaricomycotina</taxon>
        <taxon>Agaricomycetes</taxon>
        <taxon>Polyporales</taxon>
        <taxon>Polyporaceae</taxon>
        <taxon>Ganoderma</taxon>
    </lineage>
</organism>
<sequence length="304" mass="33787">MPSTFKHEPFEATLARLTAPPPSTPCRTLFPQLQPSVDEILRTLSSTDADVFRSVLVRTLLIYRNPSGAPYLPPLPAEAATIPLVALCYTGMKQAMLDMTLAVVGQAREQPISTYLLFVNAPAAFMFCDPNSDPQRRDDLHFAARAALRFTTAELHDKVLEVTMRCRTSWETFRPLFTFRHTCAAALGPLVDLMPPPAGALGEYAWTWRTCARCANHTGRGRCGPFCADAPWFVELWKQLVAILRARPDPDAVIMWGKEHFARALQEAMACPNCAKVAQEHLRCFEGLLVVEAAKCIAEVPFEL</sequence>
<gene>
    <name evidence="1" type="ORF">GSI_12672</name>
</gene>
<name>A0A2G8RTF1_9APHY</name>